<dbReference type="HOGENOM" id="CLU_1009546_0_0_1"/>
<dbReference type="GO" id="GO:0006412">
    <property type="term" value="P:translation"/>
    <property type="evidence" value="ECO:0007669"/>
    <property type="project" value="UniProtKB-KW"/>
</dbReference>
<dbReference type="Gene3D" id="1.10.132.20">
    <property type="entry name" value="Ribosome-recycling factor"/>
    <property type="match status" value="1"/>
</dbReference>
<dbReference type="GeneID" id="16998182"/>
<dbReference type="GO" id="GO:0005739">
    <property type="term" value="C:mitochondrion"/>
    <property type="evidence" value="ECO:0007669"/>
    <property type="project" value="TreeGrafter"/>
</dbReference>
<dbReference type="InterPro" id="IPR002661">
    <property type="entry name" value="Ribosome_recyc_fac"/>
</dbReference>
<dbReference type="PANTHER" id="PTHR20982:SF3">
    <property type="entry name" value="MITOCHONDRIAL RIBOSOME RECYCLING FACTOR PSEUDO 1"/>
    <property type="match status" value="1"/>
</dbReference>
<dbReference type="Gramene" id="CMT419CT">
    <property type="protein sequence ID" value="CMT419CT"/>
    <property type="gene ID" value="CMT419C"/>
</dbReference>
<keyword evidence="5" id="KW-1185">Reference proteome</keyword>
<dbReference type="EMBL" id="AP006502">
    <property type="protein sequence ID" value="BAM83361.1"/>
    <property type="molecule type" value="Genomic_DNA"/>
</dbReference>
<dbReference type="eggNOG" id="KOG4759">
    <property type="taxonomic scope" value="Eukaryota"/>
</dbReference>
<dbReference type="STRING" id="280699.M1UXV7"/>
<dbReference type="PANTHER" id="PTHR20982">
    <property type="entry name" value="RIBOSOME RECYCLING FACTOR"/>
    <property type="match status" value="1"/>
</dbReference>
<feature type="domain" description="Ribosome recycling factor" evidence="3">
    <location>
        <begin position="110"/>
        <end position="273"/>
    </location>
</feature>
<dbReference type="SUPFAM" id="SSF55194">
    <property type="entry name" value="Ribosome recycling factor, RRF"/>
    <property type="match status" value="1"/>
</dbReference>
<accession>M1UXV7</accession>
<evidence type="ECO:0000256" key="1">
    <source>
        <dbReference type="ARBA" id="ARBA00005912"/>
    </source>
</evidence>
<evidence type="ECO:0000313" key="4">
    <source>
        <dbReference type="EMBL" id="BAM83361.1"/>
    </source>
</evidence>
<sequence length="276" mass="31099">MSQLNAVFRARALFRVAAWPGFSQQTRPVSGACLHTCQTFDLLATEHLWRRSCLDVENAFKAHIIQRRWKRSSSKRAPAVTSAESTGDTTDWARWLHEAEAQVRSTHTALQRDLDSIRTGRADPGLLDSVIVVLSDGSRVPLRKLAHVSLRDPRTLQVLVHDASWAGNCEKAIRSAGLGLNPVAGTGNASHALFVPVPPPSVDARRQMIRLASQRAEEARKAIRLVRRDLLEQIKSHVIREDDRFALREKVEVEVQRWVRAVDQVLHAKVRELEHH</sequence>
<dbReference type="OrthoDB" id="407355at2759"/>
<proteinExistence type="inferred from homology"/>
<reference evidence="4 5" key="2">
    <citation type="journal article" date="2007" name="BMC Biol.">
        <title>A 100%-complete sequence reveals unusually simple genomic features in the hot-spring red alga Cyanidioschyzon merolae.</title>
        <authorList>
            <person name="Nozaki H."/>
            <person name="Takano H."/>
            <person name="Misumi O."/>
            <person name="Terasawa K."/>
            <person name="Matsuzaki M."/>
            <person name="Maruyama S."/>
            <person name="Nishida K."/>
            <person name="Yagisawa F."/>
            <person name="Yoshida Y."/>
            <person name="Fujiwara T."/>
            <person name="Takio S."/>
            <person name="Tamura K."/>
            <person name="Chung S.J."/>
            <person name="Nakamura S."/>
            <person name="Kuroiwa H."/>
            <person name="Tanaka K."/>
            <person name="Sato N."/>
            <person name="Kuroiwa T."/>
        </authorList>
    </citation>
    <scope>NUCLEOTIDE SEQUENCE [LARGE SCALE GENOMIC DNA]</scope>
    <source>
        <strain evidence="4 5">10D</strain>
    </source>
</reference>
<dbReference type="KEGG" id="cme:CYME_CMT419C"/>
<organism evidence="4 5">
    <name type="scientific">Cyanidioschyzon merolae (strain NIES-3377 / 10D)</name>
    <name type="common">Unicellular red alga</name>
    <dbReference type="NCBI Taxonomy" id="280699"/>
    <lineage>
        <taxon>Eukaryota</taxon>
        <taxon>Rhodophyta</taxon>
        <taxon>Bangiophyceae</taxon>
        <taxon>Cyanidiales</taxon>
        <taxon>Cyanidiaceae</taxon>
        <taxon>Cyanidioschyzon</taxon>
    </lineage>
</organism>
<dbReference type="InterPro" id="IPR023584">
    <property type="entry name" value="Ribosome_recyc_fac_dom"/>
</dbReference>
<dbReference type="RefSeq" id="XP_005539397.1">
    <property type="nucleotide sequence ID" value="XM_005539340.1"/>
</dbReference>
<dbReference type="GO" id="GO:0043023">
    <property type="term" value="F:ribosomal large subunit binding"/>
    <property type="evidence" value="ECO:0007669"/>
    <property type="project" value="TreeGrafter"/>
</dbReference>
<protein>
    <submittedName>
        <fullName evidence="4">Mitochondrial ribosome releasing factor RRF</fullName>
    </submittedName>
</protein>
<name>M1UXV7_CYAM1</name>
<dbReference type="AlphaFoldDB" id="M1UXV7"/>
<dbReference type="Pfam" id="PF01765">
    <property type="entry name" value="RRF"/>
    <property type="match status" value="1"/>
</dbReference>
<comment type="similarity">
    <text evidence="1">Belongs to the RRF family.</text>
</comment>
<evidence type="ECO:0000313" key="5">
    <source>
        <dbReference type="Proteomes" id="UP000007014"/>
    </source>
</evidence>
<evidence type="ECO:0000259" key="3">
    <source>
        <dbReference type="Pfam" id="PF01765"/>
    </source>
</evidence>
<dbReference type="InterPro" id="IPR036191">
    <property type="entry name" value="RRF_sf"/>
</dbReference>
<dbReference type="Gene3D" id="3.30.1360.40">
    <property type="match status" value="1"/>
</dbReference>
<gene>
    <name evidence="4" type="ORF">CYME_CMT419C</name>
</gene>
<reference evidence="4 5" key="1">
    <citation type="journal article" date="2004" name="Nature">
        <title>Genome sequence of the ultrasmall unicellular red alga Cyanidioschyzon merolae 10D.</title>
        <authorList>
            <person name="Matsuzaki M."/>
            <person name="Misumi O."/>
            <person name="Shin-i T."/>
            <person name="Maruyama S."/>
            <person name="Takahara M."/>
            <person name="Miyagishima S."/>
            <person name="Mori T."/>
            <person name="Nishida K."/>
            <person name="Yagisawa F."/>
            <person name="Nishida K."/>
            <person name="Yoshida Y."/>
            <person name="Nishimura Y."/>
            <person name="Nakao S."/>
            <person name="Kobayashi T."/>
            <person name="Momoyama Y."/>
            <person name="Higashiyama T."/>
            <person name="Minoda A."/>
            <person name="Sano M."/>
            <person name="Nomoto H."/>
            <person name="Oishi K."/>
            <person name="Hayashi H."/>
            <person name="Ohta F."/>
            <person name="Nishizaka S."/>
            <person name="Haga S."/>
            <person name="Miura S."/>
            <person name="Morishita T."/>
            <person name="Kabeya Y."/>
            <person name="Terasawa K."/>
            <person name="Suzuki Y."/>
            <person name="Ishii Y."/>
            <person name="Asakawa S."/>
            <person name="Takano H."/>
            <person name="Ohta N."/>
            <person name="Kuroiwa H."/>
            <person name="Tanaka K."/>
            <person name="Shimizu N."/>
            <person name="Sugano S."/>
            <person name="Sato N."/>
            <person name="Nozaki H."/>
            <person name="Ogasawara N."/>
            <person name="Kohara Y."/>
            <person name="Kuroiwa T."/>
        </authorList>
    </citation>
    <scope>NUCLEOTIDE SEQUENCE [LARGE SCALE GENOMIC DNA]</scope>
    <source>
        <strain evidence="4 5">10D</strain>
    </source>
</reference>
<dbReference type="Proteomes" id="UP000007014">
    <property type="component" value="Chromosome 20"/>
</dbReference>
<dbReference type="OMA" id="FNPMNNG"/>
<keyword evidence="2" id="KW-0648">Protein biosynthesis</keyword>
<evidence type="ECO:0000256" key="2">
    <source>
        <dbReference type="ARBA" id="ARBA00022917"/>
    </source>
</evidence>